<accession>A0ABS1WKL4</accession>
<evidence type="ECO:0000256" key="1">
    <source>
        <dbReference type="SAM" id="Phobius"/>
    </source>
</evidence>
<evidence type="ECO:0000313" key="3">
    <source>
        <dbReference type="Proteomes" id="UP000605013"/>
    </source>
</evidence>
<dbReference type="EMBL" id="JAEMEF010000005">
    <property type="protein sequence ID" value="MBL7559661.1"/>
    <property type="molecule type" value="Genomic_DNA"/>
</dbReference>
<reference evidence="2 3" key="1">
    <citation type="submission" date="2020-12" db="EMBL/GenBank/DDBJ databases">
        <title>Olleya sediminilitoris sp. nov., isolated from a tidal flat.</title>
        <authorList>
            <person name="Park S."/>
            <person name="Yoon J.-H."/>
        </authorList>
    </citation>
    <scope>NUCLEOTIDE SEQUENCE [LARGE SCALE GENOMIC DNA]</scope>
    <source>
        <strain evidence="2 3">YSTF-M6</strain>
    </source>
</reference>
<dbReference type="RefSeq" id="WP_116824327.1">
    <property type="nucleotide sequence ID" value="NZ_JAEMEF010000005.1"/>
</dbReference>
<name>A0ABS1WKL4_9FLAO</name>
<comment type="caution">
    <text evidence="2">The sequence shown here is derived from an EMBL/GenBank/DDBJ whole genome shotgun (WGS) entry which is preliminary data.</text>
</comment>
<keyword evidence="1" id="KW-0812">Transmembrane</keyword>
<feature type="transmembrane region" description="Helical" evidence="1">
    <location>
        <begin position="20"/>
        <end position="40"/>
    </location>
</feature>
<protein>
    <recommendedName>
        <fullName evidence="4">YcxB-like protein domain-containing protein</fullName>
    </recommendedName>
</protein>
<keyword evidence="1" id="KW-0472">Membrane</keyword>
<keyword evidence="1" id="KW-1133">Transmembrane helix</keyword>
<organism evidence="2 3">
    <name type="scientific">Olleya sediminilitoris</name>
    <dbReference type="NCBI Taxonomy" id="2795739"/>
    <lineage>
        <taxon>Bacteria</taxon>
        <taxon>Pseudomonadati</taxon>
        <taxon>Bacteroidota</taxon>
        <taxon>Flavobacteriia</taxon>
        <taxon>Flavobacteriales</taxon>
        <taxon>Flavobacteriaceae</taxon>
    </lineage>
</organism>
<feature type="transmembrane region" description="Helical" evidence="1">
    <location>
        <begin position="52"/>
        <end position="77"/>
    </location>
</feature>
<gene>
    <name evidence="2" type="ORF">JAO71_07580</name>
</gene>
<evidence type="ECO:0000313" key="2">
    <source>
        <dbReference type="EMBL" id="MBL7559661.1"/>
    </source>
</evidence>
<keyword evidence="3" id="KW-1185">Reference proteome</keyword>
<proteinExistence type="predicted"/>
<evidence type="ECO:0008006" key="4">
    <source>
        <dbReference type="Google" id="ProtNLM"/>
    </source>
</evidence>
<dbReference type="Proteomes" id="UP000605013">
    <property type="component" value="Unassembled WGS sequence"/>
</dbReference>
<sequence length="187" mass="21933">MKVTFNDQKHFITEAIKPHLGLLGIWLIFIVFGSFFIYLGNHIEQNGIGFVIFGYAFIVLASTFILFTLPSSIMYYYEKAKVKKYGSYTFARITNKRIDDYSHTNSSTFDSSKSKVIKEFLYVVEFEFNYNNTTFTNECFFEHKTTFETITLTTKLPIQFLKTNPKKVTLRRRKLSNQLNIPEKLCQ</sequence>